<name>A0A9Q0YAA0_HOLLE</name>
<feature type="chain" id="PRO_5040153478" description="HYR domain-containing protein" evidence="2">
    <location>
        <begin position="21"/>
        <end position="102"/>
    </location>
</feature>
<evidence type="ECO:0000259" key="3">
    <source>
        <dbReference type="PROSITE" id="PS50825"/>
    </source>
</evidence>
<evidence type="ECO:0000256" key="1">
    <source>
        <dbReference type="ARBA" id="ARBA00022737"/>
    </source>
</evidence>
<evidence type="ECO:0000256" key="2">
    <source>
        <dbReference type="SAM" id="SignalP"/>
    </source>
</evidence>
<gene>
    <name evidence="4" type="ORF">HOLleu_45001</name>
</gene>
<keyword evidence="2" id="KW-0732">Signal</keyword>
<comment type="caution">
    <text evidence="4">The sequence shown here is derived from an EMBL/GenBank/DDBJ whole genome shotgun (WGS) entry which is preliminary data.</text>
</comment>
<evidence type="ECO:0000313" key="5">
    <source>
        <dbReference type="Proteomes" id="UP001152320"/>
    </source>
</evidence>
<evidence type="ECO:0000313" key="4">
    <source>
        <dbReference type="EMBL" id="KAJ8017529.1"/>
    </source>
</evidence>
<accession>A0A9Q0YAA0</accession>
<dbReference type="InterPro" id="IPR003410">
    <property type="entry name" value="HYR_dom"/>
</dbReference>
<dbReference type="AlphaFoldDB" id="A0A9Q0YAA0"/>
<sequence length="102" mass="11154">MILQASAFLPIFLYFGTAQAGTPSIDNCPGTIFRRVSSADVSVSVTWDEPNCGTNSQSTHTKGSEFGPGVHHVIYWFANNVDRSNTNERCCSFDVVVSGMRF</sequence>
<dbReference type="EMBL" id="JAIZAY010001598">
    <property type="protein sequence ID" value="KAJ8017529.1"/>
    <property type="molecule type" value="Genomic_DNA"/>
</dbReference>
<protein>
    <recommendedName>
        <fullName evidence="3">HYR domain-containing protein</fullName>
    </recommendedName>
</protein>
<dbReference type="Proteomes" id="UP001152320">
    <property type="component" value="Unassembled WGS sequence"/>
</dbReference>
<keyword evidence="5" id="KW-1185">Reference proteome</keyword>
<reference evidence="4" key="1">
    <citation type="submission" date="2021-10" db="EMBL/GenBank/DDBJ databases">
        <title>Tropical sea cucumber genome reveals ecological adaptation and Cuvierian tubules defense mechanism.</title>
        <authorList>
            <person name="Chen T."/>
        </authorList>
    </citation>
    <scope>NUCLEOTIDE SEQUENCE</scope>
    <source>
        <strain evidence="4">Nanhai2018</strain>
        <tissue evidence="4">Muscle</tissue>
    </source>
</reference>
<organism evidence="4 5">
    <name type="scientific">Holothuria leucospilota</name>
    <name type="common">Black long sea cucumber</name>
    <name type="synonym">Mertensiothuria leucospilota</name>
    <dbReference type="NCBI Taxonomy" id="206669"/>
    <lineage>
        <taxon>Eukaryota</taxon>
        <taxon>Metazoa</taxon>
        <taxon>Echinodermata</taxon>
        <taxon>Eleutherozoa</taxon>
        <taxon>Echinozoa</taxon>
        <taxon>Holothuroidea</taxon>
        <taxon>Aspidochirotacea</taxon>
        <taxon>Aspidochirotida</taxon>
        <taxon>Holothuriidae</taxon>
        <taxon>Holothuria</taxon>
    </lineage>
</organism>
<feature type="signal peptide" evidence="2">
    <location>
        <begin position="1"/>
        <end position="20"/>
    </location>
</feature>
<feature type="domain" description="HYR" evidence="3">
    <location>
        <begin position="18"/>
        <end position="99"/>
    </location>
</feature>
<proteinExistence type="predicted"/>
<dbReference type="Pfam" id="PF02494">
    <property type="entry name" value="HYR"/>
    <property type="match status" value="1"/>
</dbReference>
<dbReference type="PROSITE" id="PS50825">
    <property type="entry name" value="HYR"/>
    <property type="match status" value="1"/>
</dbReference>
<keyword evidence="1" id="KW-0677">Repeat</keyword>